<dbReference type="EMBL" id="JABWUV010000012">
    <property type="protein sequence ID" value="KAF6314900.1"/>
    <property type="molecule type" value="Genomic_DNA"/>
</dbReference>
<accession>A0A7J7UPQ9</accession>
<comment type="caution">
    <text evidence="1">The sequence shown here is derived from an EMBL/GenBank/DDBJ whole genome shotgun (WGS) entry which is preliminary data.</text>
</comment>
<dbReference type="AlphaFoldDB" id="A0A7J7UPQ9"/>
<keyword evidence="2" id="KW-1185">Reference proteome</keyword>
<protein>
    <submittedName>
        <fullName evidence="1">Uncharacterized protein</fullName>
    </submittedName>
</protein>
<evidence type="ECO:0000313" key="1">
    <source>
        <dbReference type="EMBL" id="KAF6314900.1"/>
    </source>
</evidence>
<evidence type="ECO:0000313" key="2">
    <source>
        <dbReference type="Proteomes" id="UP000527355"/>
    </source>
</evidence>
<name>A0A7J7UPQ9_MYOMY</name>
<dbReference type="Proteomes" id="UP000527355">
    <property type="component" value="Unassembled WGS sequence"/>
</dbReference>
<organism evidence="1 2">
    <name type="scientific">Myotis myotis</name>
    <name type="common">Greater mouse-eared bat</name>
    <name type="synonym">Vespertilio myotis</name>
    <dbReference type="NCBI Taxonomy" id="51298"/>
    <lineage>
        <taxon>Eukaryota</taxon>
        <taxon>Metazoa</taxon>
        <taxon>Chordata</taxon>
        <taxon>Craniata</taxon>
        <taxon>Vertebrata</taxon>
        <taxon>Euteleostomi</taxon>
        <taxon>Mammalia</taxon>
        <taxon>Eutheria</taxon>
        <taxon>Laurasiatheria</taxon>
        <taxon>Chiroptera</taxon>
        <taxon>Yangochiroptera</taxon>
        <taxon>Vespertilionidae</taxon>
        <taxon>Myotis</taxon>
    </lineage>
</organism>
<sequence length="191" mass="20779">MFHLFSSSFSPNLFFMTLSSKLTGFQHGRQIEASTESPHSHSHTAIRSGCPSLACILAMTSSCVMQVLSGIFFQKRPVSPSLNTCWRTNAPASMHFVTNLSAATLLELAASPCLTALGIPLFLKSMEPPPTTLKRITLSTRSRVFFSGGQHKVASPSHISLPPKCCHRLTTFRLSTSTIFLSLQLPVIVVS</sequence>
<gene>
    <name evidence="1" type="ORF">mMyoMyo1_008675</name>
</gene>
<proteinExistence type="predicted"/>
<reference evidence="1 2" key="1">
    <citation type="journal article" date="2020" name="Nature">
        <title>Six reference-quality genomes reveal evolution of bat adaptations.</title>
        <authorList>
            <person name="Jebb D."/>
            <person name="Huang Z."/>
            <person name="Pippel M."/>
            <person name="Hughes G.M."/>
            <person name="Lavrichenko K."/>
            <person name="Devanna P."/>
            <person name="Winkler S."/>
            <person name="Jermiin L.S."/>
            <person name="Skirmuntt E.C."/>
            <person name="Katzourakis A."/>
            <person name="Burkitt-Gray L."/>
            <person name="Ray D.A."/>
            <person name="Sullivan K.A.M."/>
            <person name="Roscito J.G."/>
            <person name="Kirilenko B.M."/>
            <person name="Davalos L.M."/>
            <person name="Corthals A.P."/>
            <person name="Power M.L."/>
            <person name="Jones G."/>
            <person name="Ransome R.D."/>
            <person name="Dechmann D.K.N."/>
            <person name="Locatelli A.G."/>
            <person name="Puechmaille S.J."/>
            <person name="Fedrigo O."/>
            <person name="Jarvis E.D."/>
            <person name="Hiller M."/>
            <person name="Vernes S.C."/>
            <person name="Myers E.W."/>
            <person name="Teeling E.C."/>
        </authorList>
    </citation>
    <scope>NUCLEOTIDE SEQUENCE [LARGE SCALE GENOMIC DNA]</scope>
    <source>
        <strain evidence="1">MMyoMyo1</strain>
        <tissue evidence="1">Flight muscle</tissue>
    </source>
</reference>